<dbReference type="GeneID" id="24119096"/>
<dbReference type="EMBL" id="CP000884">
    <property type="protein sequence ID" value="ABX34279.1"/>
    <property type="molecule type" value="Genomic_DNA"/>
</dbReference>
<proteinExistence type="predicted"/>
<evidence type="ECO:0008006" key="3">
    <source>
        <dbReference type="Google" id="ProtNLM"/>
    </source>
</evidence>
<protein>
    <recommendedName>
        <fullName evidence="3">Phage gp6-like head-tail connector protein</fullName>
    </recommendedName>
</protein>
<dbReference type="HOGENOM" id="CLU_085951_3_0_4"/>
<evidence type="ECO:0000313" key="2">
    <source>
        <dbReference type="Proteomes" id="UP000000784"/>
    </source>
</evidence>
<dbReference type="AlphaFoldDB" id="A9BYE0"/>
<reference evidence="2" key="2">
    <citation type="submission" date="2007-11" db="EMBL/GenBank/DDBJ databases">
        <title>Complete sequence of Delftia acidovorans DSM 14801 / SPH-1.</title>
        <authorList>
            <person name="Copeland A."/>
            <person name="Lucas S."/>
            <person name="Lapidus A."/>
            <person name="Barry K."/>
            <person name="Glavina del Rio T."/>
            <person name="Dalin E."/>
            <person name="Tice H."/>
            <person name="Pitluck S."/>
            <person name="Lowry S."/>
            <person name="Clum A."/>
            <person name="Schmutz J."/>
            <person name="Larimer F."/>
            <person name="Land M."/>
            <person name="Hauser L."/>
            <person name="Kyrpides N."/>
            <person name="Kim E."/>
            <person name="Schleheck D."/>
            <person name="Richardson P."/>
        </authorList>
    </citation>
    <scope>NUCLEOTIDE SEQUENCE [LARGE SCALE GENOMIC DNA]</scope>
    <source>
        <strain evidence="2">DSM 14801 / SPH-1</strain>
    </source>
</reference>
<accession>A9BYE0</accession>
<keyword evidence="2" id="KW-1185">Reference proteome</keyword>
<reference evidence="1 2" key="1">
    <citation type="journal article" date="2004" name="Appl. Environ. Microbiol.">
        <title>Mineralization of individual congeners of linear alkylbenzenesulfonate by defined pairs of heterotrophic bacteria.</title>
        <authorList>
            <person name="Schleheck D."/>
            <person name="Knepper T.P."/>
            <person name="Fischer K."/>
            <person name="Cook A.M."/>
        </authorList>
    </citation>
    <scope>NUCLEOTIDE SEQUENCE [LARGE SCALE GENOMIC DNA]</scope>
    <source>
        <strain evidence="2">DSM 14801 / SPH-1</strain>
    </source>
</reference>
<dbReference type="STRING" id="398578.Daci_1636"/>
<organism evidence="1 2">
    <name type="scientific">Delftia acidovorans (strain DSM 14801 / SPH-1)</name>
    <dbReference type="NCBI Taxonomy" id="398578"/>
    <lineage>
        <taxon>Bacteria</taxon>
        <taxon>Pseudomonadati</taxon>
        <taxon>Pseudomonadota</taxon>
        <taxon>Betaproteobacteria</taxon>
        <taxon>Burkholderiales</taxon>
        <taxon>Comamonadaceae</taxon>
        <taxon>Delftia</taxon>
    </lineage>
</organism>
<gene>
    <name evidence="1" type="ordered locus">Daci_1636</name>
</gene>
<dbReference type="Gene3D" id="1.10.3230.30">
    <property type="entry name" value="Phage gp6-like head-tail connector protein"/>
    <property type="match status" value="1"/>
</dbReference>
<name>A9BYE0_DELAS</name>
<dbReference type="eggNOG" id="ENOG503391S">
    <property type="taxonomic scope" value="Bacteria"/>
</dbReference>
<dbReference type="RefSeq" id="WP_012203564.1">
    <property type="nucleotide sequence ID" value="NC_010002.1"/>
</dbReference>
<dbReference type="Proteomes" id="UP000000784">
    <property type="component" value="Chromosome"/>
</dbReference>
<sequence>MTIISIEEARHHLRVEPDYPAEQVLPYLEGAESLAQRYLNRRVFATQAELDVARQSMVASLQTAAEARDDALEAARQVADCVAREMLTKQAHAIYADAVAEQRRVARGMVIEPHVRNGILLILGHLDENRETVARGISVADLPMGAIYFLRPSRVDWGI</sequence>
<evidence type="ECO:0000313" key="1">
    <source>
        <dbReference type="EMBL" id="ABX34279.1"/>
    </source>
</evidence>
<dbReference type="CDD" id="cd08054">
    <property type="entry name" value="gp6"/>
    <property type="match status" value="1"/>
</dbReference>
<dbReference type="KEGG" id="dac:Daci_1636"/>